<evidence type="ECO:0000313" key="4">
    <source>
        <dbReference type="Proteomes" id="UP000627781"/>
    </source>
</evidence>
<dbReference type="Proteomes" id="UP000627781">
    <property type="component" value="Unassembled WGS sequence"/>
</dbReference>
<accession>A0ABR8PSZ6</accession>
<dbReference type="InterPro" id="IPR024478">
    <property type="entry name" value="HlyB_4HB_MCP"/>
</dbReference>
<sequence>MITKNMKISQKLIAASILSTIFLGLVGFFGVTRMNIINDN</sequence>
<keyword evidence="4" id="KW-1185">Reference proteome</keyword>
<keyword evidence="1" id="KW-1133">Transmembrane helix</keyword>
<organism evidence="3 4">
    <name type="scientific">Clostridium cibarium</name>
    <dbReference type="NCBI Taxonomy" id="2762247"/>
    <lineage>
        <taxon>Bacteria</taxon>
        <taxon>Bacillati</taxon>
        <taxon>Bacillota</taxon>
        <taxon>Clostridia</taxon>
        <taxon>Eubacteriales</taxon>
        <taxon>Clostridiaceae</taxon>
        <taxon>Clostridium</taxon>
    </lineage>
</organism>
<keyword evidence="1" id="KW-0472">Membrane</keyword>
<dbReference type="Pfam" id="PF12729">
    <property type="entry name" value="4HB_MCP_1"/>
    <property type="match status" value="1"/>
</dbReference>
<gene>
    <name evidence="3" type="ORF">H9661_08030</name>
</gene>
<proteinExistence type="predicted"/>
<keyword evidence="1" id="KW-0812">Transmembrane</keyword>
<evidence type="ECO:0000256" key="1">
    <source>
        <dbReference type="SAM" id="Phobius"/>
    </source>
</evidence>
<feature type="transmembrane region" description="Helical" evidence="1">
    <location>
        <begin position="12"/>
        <end position="31"/>
    </location>
</feature>
<reference evidence="3 4" key="1">
    <citation type="submission" date="2020-08" db="EMBL/GenBank/DDBJ databases">
        <title>A Genomic Blueprint of the Chicken Gut Microbiome.</title>
        <authorList>
            <person name="Gilroy R."/>
            <person name="Ravi A."/>
            <person name="Getino M."/>
            <person name="Pursley I."/>
            <person name="Horton D.L."/>
            <person name="Alikhan N.-F."/>
            <person name="Baker D."/>
            <person name="Gharbi K."/>
            <person name="Hall N."/>
            <person name="Watson M."/>
            <person name="Adriaenssens E.M."/>
            <person name="Foster-Nyarko E."/>
            <person name="Jarju S."/>
            <person name="Secka A."/>
            <person name="Antonio M."/>
            <person name="Oren A."/>
            <person name="Chaudhuri R."/>
            <person name="La Ragione R.M."/>
            <person name="Hildebrand F."/>
            <person name="Pallen M.J."/>
        </authorList>
    </citation>
    <scope>NUCLEOTIDE SEQUENCE [LARGE SCALE GENOMIC DNA]</scope>
    <source>
        <strain evidence="3 4">Sa3CVN1</strain>
    </source>
</reference>
<feature type="domain" description="Chemotaxis methyl-accepting receptor HlyB-like 4HB MCP" evidence="2">
    <location>
        <begin position="5"/>
        <end position="40"/>
    </location>
</feature>
<dbReference type="EMBL" id="JACSRA010000010">
    <property type="protein sequence ID" value="MBD7911300.1"/>
    <property type="molecule type" value="Genomic_DNA"/>
</dbReference>
<evidence type="ECO:0000259" key="2">
    <source>
        <dbReference type="Pfam" id="PF12729"/>
    </source>
</evidence>
<protein>
    <submittedName>
        <fullName evidence="3">MCP four helix bundle domain-containing protein</fullName>
    </submittedName>
</protein>
<comment type="caution">
    <text evidence="3">The sequence shown here is derived from an EMBL/GenBank/DDBJ whole genome shotgun (WGS) entry which is preliminary data.</text>
</comment>
<name>A0ABR8PSZ6_9CLOT</name>
<evidence type="ECO:0000313" key="3">
    <source>
        <dbReference type="EMBL" id="MBD7911300.1"/>
    </source>
</evidence>